<dbReference type="SUPFAM" id="SSF53448">
    <property type="entry name" value="Nucleotide-diphospho-sugar transferases"/>
    <property type="match status" value="1"/>
</dbReference>
<dbReference type="Gene3D" id="3.90.550.10">
    <property type="entry name" value="Spore Coat Polysaccharide Biosynthesis Protein SpsA, Chain A"/>
    <property type="match status" value="1"/>
</dbReference>
<dbReference type="STRING" id="1797517.A3F61_00360"/>
<evidence type="ECO:0000259" key="9">
    <source>
        <dbReference type="Pfam" id="PF00535"/>
    </source>
</evidence>
<name>A0A1G1V4M0_9BACT</name>
<dbReference type="EMBL" id="MHCA01000057">
    <property type="protein sequence ID" value="OGY10338.1"/>
    <property type="molecule type" value="Genomic_DNA"/>
</dbReference>
<dbReference type="InterPro" id="IPR001173">
    <property type="entry name" value="Glyco_trans_2-like"/>
</dbReference>
<evidence type="ECO:0000313" key="12">
    <source>
        <dbReference type="Proteomes" id="UP000178272"/>
    </source>
</evidence>
<evidence type="ECO:0000256" key="7">
    <source>
        <dbReference type="ARBA" id="ARBA00023136"/>
    </source>
</evidence>
<dbReference type="FunFam" id="3.90.550.10:FF:000122">
    <property type="entry name" value="Dolichol-phosphate mannosyltransferase subunit 1"/>
    <property type="match status" value="1"/>
</dbReference>
<comment type="caution">
    <text evidence="11">The sequence shown here is derived from an EMBL/GenBank/DDBJ whole genome shotgun (WGS) entry which is preliminary data.</text>
</comment>
<dbReference type="GO" id="GO:0016020">
    <property type="term" value="C:membrane"/>
    <property type="evidence" value="ECO:0007669"/>
    <property type="project" value="UniProtKB-SubCell"/>
</dbReference>
<dbReference type="Pfam" id="PF04138">
    <property type="entry name" value="GtrA_DPMS_TM"/>
    <property type="match status" value="1"/>
</dbReference>
<dbReference type="InterPro" id="IPR039528">
    <property type="entry name" value="DPM1-like"/>
</dbReference>
<comment type="similarity">
    <text evidence="2">Belongs to the glycosyltransferase 2 family.</text>
</comment>
<dbReference type="GO" id="GO:0000271">
    <property type="term" value="P:polysaccharide biosynthetic process"/>
    <property type="evidence" value="ECO:0007669"/>
    <property type="project" value="InterPro"/>
</dbReference>
<feature type="domain" description="GtrA/DPMS transmembrane" evidence="10">
    <location>
        <begin position="248"/>
        <end position="392"/>
    </location>
</feature>
<evidence type="ECO:0000256" key="3">
    <source>
        <dbReference type="ARBA" id="ARBA00022676"/>
    </source>
</evidence>
<accession>A0A1G1V4M0</accession>
<keyword evidence="6 8" id="KW-1133">Transmembrane helix</keyword>
<evidence type="ECO:0000259" key="10">
    <source>
        <dbReference type="Pfam" id="PF04138"/>
    </source>
</evidence>
<dbReference type="Proteomes" id="UP000178272">
    <property type="component" value="Unassembled WGS sequence"/>
</dbReference>
<proteinExistence type="inferred from homology"/>
<dbReference type="PANTHER" id="PTHR43398">
    <property type="entry name" value="DOLICHOL-PHOSPHATE MANNOSYLTRANSFERASE SUBUNIT 1"/>
    <property type="match status" value="1"/>
</dbReference>
<dbReference type="GO" id="GO:0009247">
    <property type="term" value="P:glycolipid biosynthetic process"/>
    <property type="evidence" value="ECO:0007669"/>
    <property type="project" value="TreeGrafter"/>
</dbReference>
<dbReference type="Pfam" id="PF00535">
    <property type="entry name" value="Glycos_transf_2"/>
    <property type="match status" value="1"/>
</dbReference>
<keyword evidence="5 8" id="KW-0812">Transmembrane</keyword>
<dbReference type="InterPro" id="IPR029044">
    <property type="entry name" value="Nucleotide-diphossugar_trans"/>
</dbReference>
<feature type="domain" description="Glycosyltransferase 2-like" evidence="9">
    <location>
        <begin position="6"/>
        <end position="179"/>
    </location>
</feature>
<feature type="transmembrane region" description="Helical" evidence="8">
    <location>
        <begin position="364"/>
        <end position="384"/>
    </location>
</feature>
<organism evidence="11 12">
    <name type="scientific">Candidatus Blackburnbacteria bacterium RIFCSPHIGHO2_12_FULL_41_13b</name>
    <dbReference type="NCBI Taxonomy" id="1797517"/>
    <lineage>
        <taxon>Bacteria</taxon>
        <taxon>Candidatus Blackburniibacteriota</taxon>
    </lineage>
</organism>
<dbReference type="GO" id="GO:0004582">
    <property type="term" value="F:dolichyl-phosphate beta-D-mannosyltransferase activity"/>
    <property type="evidence" value="ECO:0007669"/>
    <property type="project" value="InterPro"/>
</dbReference>
<feature type="transmembrane region" description="Helical" evidence="8">
    <location>
        <begin position="331"/>
        <end position="352"/>
    </location>
</feature>
<evidence type="ECO:0000256" key="8">
    <source>
        <dbReference type="SAM" id="Phobius"/>
    </source>
</evidence>
<gene>
    <name evidence="11" type="ORF">A3F61_00360</name>
</gene>
<evidence type="ECO:0000256" key="2">
    <source>
        <dbReference type="ARBA" id="ARBA00006739"/>
    </source>
</evidence>
<feature type="transmembrane region" description="Helical" evidence="8">
    <location>
        <begin position="246"/>
        <end position="268"/>
    </location>
</feature>
<keyword evidence="4" id="KW-0808">Transferase</keyword>
<reference evidence="11 12" key="1">
    <citation type="journal article" date="2016" name="Nat. Commun.">
        <title>Thousands of microbial genomes shed light on interconnected biogeochemical processes in an aquifer system.</title>
        <authorList>
            <person name="Anantharaman K."/>
            <person name="Brown C.T."/>
            <person name="Hug L.A."/>
            <person name="Sharon I."/>
            <person name="Castelle C.J."/>
            <person name="Probst A.J."/>
            <person name="Thomas B.C."/>
            <person name="Singh A."/>
            <person name="Wilkins M.J."/>
            <person name="Karaoz U."/>
            <person name="Brodie E.L."/>
            <person name="Williams K.H."/>
            <person name="Hubbard S.S."/>
            <person name="Banfield J.F."/>
        </authorList>
    </citation>
    <scope>NUCLEOTIDE SEQUENCE [LARGE SCALE GENOMIC DNA]</scope>
</reference>
<protein>
    <recommendedName>
        <fullName evidence="13">Glycosyltransferase 2-like domain-containing protein</fullName>
    </recommendedName>
</protein>
<evidence type="ECO:0008006" key="13">
    <source>
        <dbReference type="Google" id="ProtNLM"/>
    </source>
</evidence>
<evidence type="ECO:0000256" key="1">
    <source>
        <dbReference type="ARBA" id="ARBA00004141"/>
    </source>
</evidence>
<keyword evidence="3" id="KW-0328">Glycosyltransferase</keyword>
<evidence type="ECO:0000256" key="4">
    <source>
        <dbReference type="ARBA" id="ARBA00022679"/>
    </source>
</evidence>
<dbReference type="InterPro" id="IPR007267">
    <property type="entry name" value="GtrA_DPMS_TM"/>
</dbReference>
<keyword evidence="7 8" id="KW-0472">Membrane</keyword>
<comment type="subcellular location">
    <subcellularLocation>
        <location evidence="1">Membrane</location>
        <topology evidence="1">Multi-pass membrane protein</topology>
    </subcellularLocation>
</comment>
<evidence type="ECO:0000256" key="5">
    <source>
        <dbReference type="ARBA" id="ARBA00022692"/>
    </source>
</evidence>
<dbReference type="CDD" id="cd06442">
    <property type="entry name" value="DPM1_like"/>
    <property type="match status" value="1"/>
</dbReference>
<evidence type="ECO:0000313" key="11">
    <source>
        <dbReference type="EMBL" id="OGY10338.1"/>
    </source>
</evidence>
<dbReference type="AlphaFoldDB" id="A0A1G1V4M0"/>
<evidence type="ECO:0000256" key="6">
    <source>
        <dbReference type="ARBA" id="ARBA00022989"/>
    </source>
</evidence>
<sequence length="422" mass="48417">MSKIVIVMPTYNECENIGRMLDVLVKRELRGIKNHKVDILVVDSKSPDGTAEIVREKMKKYPQVHLLSTDKGGLGADYVKGMKYAMGAMKADVIVEMDSDFQHDPKDVKRLIAALDRGADHVIGSRYIKGGEIPKEWGIHRKAMSFFGSLFARLMLFMFSIHDMTSGFKLTKTEYLKKVDLDNLYSKYYAYKIQILYEIAKLGAKITEVPIIFYERKEGTSKISRKDLIDSFLVVVKLRIRDSKRFIKFGIIGFLGFVINSLGLEFFSSSQIARDFASYFSHINNQEIWGVLAVPTAWAAALATEIAIVWNFSMNNVWTFAKERITNPLKLLYKFLQFNLTSVGAIIIQFWVIGMAVKIFGDTIWVRQIALVFSVGFLIVPYNYTMYNVFIWKRWRVPGFGWIQDKSISKHLKGVVSNRRPE</sequence>
<feature type="transmembrane region" description="Helical" evidence="8">
    <location>
        <begin position="288"/>
        <end position="310"/>
    </location>
</feature>
<dbReference type="PANTHER" id="PTHR43398:SF1">
    <property type="entry name" value="DOLICHOL-PHOSPHATE MANNOSYLTRANSFERASE SUBUNIT 1"/>
    <property type="match status" value="1"/>
</dbReference>